<accession>A0A931DDA4</accession>
<dbReference type="Proteomes" id="UP000614047">
    <property type="component" value="Unassembled WGS sequence"/>
</dbReference>
<dbReference type="GO" id="GO:0016301">
    <property type="term" value="F:kinase activity"/>
    <property type="evidence" value="ECO:0007669"/>
    <property type="project" value="UniProtKB-KW"/>
</dbReference>
<evidence type="ECO:0000259" key="1">
    <source>
        <dbReference type="Pfam" id="PF01636"/>
    </source>
</evidence>
<keyword evidence="2" id="KW-0418">Kinase</keyword>
<comment type="caution">
    <text evidence="2">The sequence shown here is derived from an EMBL/GenBank/DDBJ whole genome shotgun (WGS) entry which is preliminary data.</text>
</comment>
<reference evidence="2" key="1">
    <citation type="submission" date="2020-11" db="EMBL/GenBank/DDBJ databases">
        <title>Sequencing the genomes of 1000 actinobacteria strains.</title>
        <authorList>
            <person name="Klenk H.-P."/>
        </authorList>
    </citation>
    <scope>NUCLEOTIDE SEQUENCE</scope>
    <source>
        <strain evidence="2">DSM 43175</strain>
    </source>
</reference>
<evidence type="ECO:0000313" key="2">
    <source>
        <dbReference type="EMBL" id="MBG6088949.1"/>
    </source>
</evidence>
<evidence type="ECO:0000313" key="3">
    <source>
        <dbReference type="Proteomes" id="UP000614047"/>
    </source>
</evidence>
<dbReference type="RefSeq" id="WP_307828898.1">
    <property type="nucleotide sequence ID" value="NZ_BAABES010000026.1"/>
</dbReference>
<keyword evidence="2" id="KW-0808">Transferase</keyword>
<gene>
    <name evidence="2" type="ORF">IW256_003062</name>
</gene>
<sequence length="369" mass="38440">MPTSPSAGGDEPPPRLLKRWGIAAPAPPAPLARHGWRVDAESGSYFLKEHGPGERRRVRFQHRVTAALDAAGLPVLAPVPAAGGGRTLVTAGGRCFALYPWVAGRRRDGLELTFGQCERLGELLGELHAALDRLTAPVQQSLLVPTPRAADAVAAIDAMLAALPADGAGRGGDFAALTERRLRERRALLTELADHQPPEIEVSTVGHLHGSFHEGHLRYGGSGNVTAVLGWGSLTTGPVAGELVRAAAALFAYGDERGLDLDRVQSFVGGHRAAFPLDAGQIQSAVHREWWERLCDVAPLRHRYLGDGAEPAGGPAPGERTGGAGTGAMGGGAALVSWWSAHLETTLDAFAVPYTAAPAGTPGGSPAYG</sequence>
<proteinExistence type="predicted"/>
<organism evidence="2 3">
    <name type="scientific">Actinomadura viridis</name>
    <dbReference type="NCBI Taxonomy" id="58110"/>
    <lineage>
        <taxon>Bacteria</taxon>
        <taxon>Bacillati</taxon>
        <taxon>Actinomycetota</taxon>
        <taxon>Actinomycetes</taxon>
        <taxon>Streptosporangiales</taxon>
        <taxon>Thermomonosporaceae</taxon>
        <taxon>Actinomadura</taxon>
    </lineage>
</organism>
<keyword evidence="3" id="KW-1185">Reference proteome</keyword>
<protein>
    <submittedName>
        <fullName evidence="2">Ser/Thr protein kinase RdoA (MazF antagonist)</fullName>
    </submittedName>
</protein>
<dbReference type="InterPro" id="IPR011009">
    <property type="entry name" value="Kinase-like_dom_sf"/>
</dbReference>
<dbReference type="SUPFAM" id="SSF56112">
    <property type="entry name" value="Protein kinase-like (PK-like)"/>
    <property type="match status" value="1"/>
</dbReference>
<dbReference type="AlphaFoldDB" id="A0A931DDA4"/>
<feature type="domain" description="Aminoglycoside phosphotransferase" evidence="1">
    <location>
        <begin position="36"/>
        <end position="255"/>
    </location>
</feature>
<dbReference type="InterPro" id="IPR002575">
    <property type="entry name" value="Aminoglycoside_PTrfase"/>
</dbReference>
<dbReference type="EMBL" id="JADOUA010000001">
    <property type="protein sequence ID" value="MBG6088949.1"/>
    <property type="molecule type" value="Genomic_DNA"/>
</dbReference>
<name>A0A931DDA4_9ACTN</name>
<dbReference type="Pfam" id="PF01636">
    <property type="entry name" value="APH"/>
    <property type="match status" value="1"/>
</dbReference>